<sequence>MNRIPALIIWIILGLAAYGFLLTLINNPIDTLLIIAMSALLIYFVRNYLRTGRFLPKWSAFKGKNTYQTKSLRSSVKKTSKTSKTERREHPFRVIEGYKGKRKNRQNDQDSNILH</sequence>
<reference evidence="3" key="1">
    <citation type="submission" date="2021-01" db="EMBL/GenBank/DDBJ databases">
        <title>Genomic Encyclopedia of Type Strains, Phase IV (KMG-IV): sequencing the most valuable type-strain genomes for metagenomic binning, comparative biology and taxonomic classification.</title>
        <authorList>
            <person name="Goeker M."/>
        </authorList>
    </citation>
    <scope>NUCLEOTIDE SEQUENCE</scope>
    <source>
        <strain evidence="3">DSM 25523</strain>
    </source>
</reference>
<evidence type="ECO:0000313" key="4">
    <source>
        <dbReference type="Proteomes" id="UP000717624"/>
    </source>
</evidence>
<proteinExistence type="predicted"/>
<organism evidence="3 4">
    <name type="scientific">Brevibacillus fulvus</name>
    <dbReference type="NCBI Taxonomy" id="1125967"/>
    <lineage>
        <taxon>Bacteria</taxon>
        <taxon>Bacillati</taxon>
        <taxon>Bacillota</taxon>
        <taxon>Bacilli</taxon>
        <taxon>Bacillales</taxon>
        <taxon>Paenibacillaceae</taxon>
        <taxon>Brevibacillus</taxon>
    </lineage>
</organism>
<dbReference type="RefSeq" id="WP_204516310.1">
    <property type="nucleotide sequence ID" value="NZ_BAABIN010000009.1"/>
</dbReference>
<dbReference type="Proteomes" id="UP000717624">
    <property type="component" value="Unassembled WGS sequence"/>
</dbReference>
<keyword evidence="4" id="KW-1185">Reference proteome</keyword>
<evidence type="ECO:0000313" key="3">
    <source>
        <dbReference type="EMBL" id="MBM7588561.1"/>
    </source>
</evidence>
<feature type="transmembrane region" description="Helical" evidence="2">
    <location>
        <begin position="31"/>
        <end position="49"/>
    </location>
</feature>
<keyword evidence="2" id="KW-0472">Membrane</keyword>
<feature type="transmembrane region" description="Helical" evidence="2">
    <location>
        <begin position="7"/>
        <end position="25"/>
    </location>
</feature>
<feature type="compositionally biased region" description="Basic and acidic residues" evidence="1">
    <location>
        <begin position="83"/>
        <end position="99"/>
    </location>
</feature>
<keyword evidence="3" id="KW-0689">Ribosomal protein</keyword>
<evidence type="ECO:0000256" key="2">
    <source>
        <dbReference type="SAM" id="Phobius"/>
    </source>
</evidence>
<keyword evidence="3" id="KW-0687">Ribonucleoprotein</keyword>
<dbReference type="AlphaFoldDB" id="A0A938XY27"/>
<name>A0A938XY27_9BACL</name>
<protein>
    <submittedName>
        <fullName evidence="3">Ribosomal protein L36</fullName>
    </submittedName>
</protein>
<keyword evidence="2" id="KW-1133">Transmembrane helix</keyword>
<accession>A0A938XY27</accession>
<gene>
    <name evidence="3" type="ORF">JOD01_000147</name>
</gene>
<evidence type="ECO:0000256" key="1">
    <source>
        <dbReference type="SAM" id="MobiDB-lite"/>
    </source>
</evidence>
<comment type="caution">
    <text evidence="3">The sequence shown here is derived from an EMBL/GenBank/DDBJ whole genome shotgun (WGS) entry which is preliminary data.</text>
</comment>
<keyword evidence="2" id="KW-0812">Transmembrane</keyword>
<dbReference type="GO" id="GO:0005840">
    <property type="term" value="C:ribosome"/>
    <property type="evidence" value="ECO:0007669"/>
    <property type="project" value="UniProtKB-KW"/>
</dbReference>
<dbReference type="EMBL" id="JAFBEB010000001">
    <property type="protein sequence ID" value="MBM7588561.1"/>
    <property type="molecule type" value="Genomic_DNA"/>
</dbReference>
<feature type="region of interest" description="Disordered" evidence="1">
    <location>
        <begin position="66"/>
        <end position="115"/>
    </location>
</feature>